<dbReference type="EMBL" id="FQWD01000003">
    <property type="protein sequence ID" value="SHG49665.1"/>
    <property type="molecule type" value="Genomic_DNA"/>
</dbReference>
<dbReference type="CDD" id="cd04584">
    <property type="entry name" value="CBS_pair_AcuB_like"/>
    <property type="match status" value="1"/>
</dbReference>
<feature type="domain" description="CBS" evidence="3">
    <location>
        <begin position="81"/>
        <end position="137"/>
    </location>
</feature>
<proteinExistence type="predicted"/>
<dbReference type="InterPro" id="IPR046342">
    <property type="entry name" value="CBS_dom_sf"/>
</dbReference>
<dbReference type="InterPro" id="IPR051257">
    <property type="entry name" value="Diverse_CBS-Domain"/>
</dbReference>
<dbReference type="OrthoDB" id="9794094at2"/>
<dbReference type="Proteomes" id="UP000184520">
    <property type="component" value="Unassembled WGS sequence"/>
</dbReference>
<evidence type="ECO:0000313" key="4">
    <source>
        <dbReference type="EMBL" id="SHG49665.1"/>
    </source>
</evidence>
<dbReference type="PANTHER" id="PTHR43080:SF2">
    <property type="entry name" value="CBS DOMAIN-CONTAINING PROTEIN"/>
    <property type="match status" value="1"/>
</dbReference>
<sequence>MSIASIMTKRVVCVMMDDSLDTVRHIFEASGFHHLLVVEDDRLVGVISDRDYLKAISPFLDSVTERIRDRATLDKRVHQIMTRDPITLKATNTMVSAIELFNQHKISCLPVIDDHGKPIGIISWRDIFKYFAASVAQKRLS</sequence>
<dbReference type="PANTHER" id="PTHR43080">
    <property type="entry name" value="CBS DOMAIN-CONTAINING PROTEIN CBSX3, MITOCHONDRIAL"/>
    <property type="match status" value="1"/>
</dbReference>
<name>A0A1M5KA46_9ALTE</name>
<evidence type="ECO:0000256" key="2">
    <source>
        <dbReference type="PROSITE-ProRule" id="PRU00703"/>
    </source>
</evidence>
<dbReference type="RefSeq" id="WP_073322675.1">
    <property type="nucleotide sequence ID" value="NZ_FQWD01000003.1"/>
</dbReference>
<dbReference type="SUPFAM" id="SSF54631">
    <property type="entry name" value="CBS-domain pair"/>
    <property type="match status" value="1"/>
</dbReference>
<accession>A0A1M5KA46</accession>
<dbReference type="PROSITE" id="PS51371">
    <property type="entry name" value="CBS"/>
    <property type="match status" value="2"/>
</dbReference>
<evidence type="ECO:0000259" key="3">
    <source>
        <dbReference type="PROSITE" id="PS51371"/>
    </source>
</evidence>
<dbReference type="Pfam" id="PF00571">
    <property type="entry name" value="CBS"/>
    <property type="match status" value="2"/>
</dbReference>
<dbReference type="AlphaFoldDB" id="A0A1M5KA46"/>
<dbReference type="Gene3D" id="3.10.580.10">
    <property type="entry name" value="CBS-domain"/>
    <property type="match status" value="1"/>
</dbReference>
<organism evidence="4 5">
    <name type="scientific">Marisediminitalea aggregata</name>
    <dbReference type="NCBI Taxonomy" id="634436"/>
    <lineage>
        <taxon>Bacteria</taxon>
        <taxon>Pseudomonadati</taxon>
        <taxon>Pseudomonadota</taxon>
        <taxon>Gammaproteobacteria</taxon>
        <taxon>Alteromonadales</taxon>
        <taxon>Alteromonadaceae</taxon>
        <taxon>Marisediminitalea</taxon>
    </lineage>
</organism>
<evidence type="ECO:0000313" key="5">
    <source>
        <dbReference type="Proteomes" id="UP000184520"/>
    </source>
</evidence>
<evidence type="ECO:0000256" key="1">
    <source>
        <dbReference type="ARBA" id="ARBA00023122"/>
    </source>
</evidence>
<keyword evidence="5" id="KW-1185">Reference proteome</keyword>
<keyword evidence="1 2" id="KW-0129">CBS domain</keyword>
<gene>
    <name evidence="4" type="ORF">SAMN05216361_2427</name>
</gene>
<dbReference type="InterPro" id="IPR000644">
    <property type="entry name" value="CBS_dom"/>
</dbReference>
<dbReference type="STRING" id="634436.SAMN05216361_2427"/>
<dbReference type="SMART" id="SM00116">
    <property type="entry name" value="CBS"/>
    <property type="match status" value="2"/>
</dbReference>
<protein>
    <submittedName>
        <fullName evidence="4">Acetoin utilization protein AcuB</fullName>
    </submittedName>
</protein>
<reference evidence="5" key="1">
    <citation type="submission" date="2016-11" db="EMBL/GenBank/DDBJ databases">
        <authorList>
            <person name="Varghese N."/>
            <person name="Submissions S."/>
        </authorList>
    </citation>
    <scope>NUCLEOTIDE SEQUENCE [LARGE SCALE GENOMIC DNA]</scope>
    <source>
        <strain evidence="5">CGMCC 1.8995</strain>
    </source>
</reference>
<feature type="domain" description="CBS" evidence="3">
    <location>
        <begin position="7"/>
        <end position="62"/>
    </location>
</feature>